<comment type="caution">
    <text evidence="1">The sequence shown here is derived from an EMBL/GenBank/DDBJ whole genome shotgun (WGS) entry which is preliminary data.</text>
</comment>
<evidence type="ECO:0000313" key="1">
    <source>
        <dbReference type="EMBL" id="PZR17595.1"/>
    </source>
</evidence>
<reference evidence="1 2" key="1">
    <citation type="submission" date="2017-08" db="EMBL/GenBank/DDBJ databases">
        <title>Infants hospitalized years apart are colonized by the same room-sourced microbial strains.</title>
        <authorList>
            <person name="Brooks B."/>
            <person name="Olm M.R."/>
            <person name="Firek B.A."/>
            <person name="Baker R."/>
            <person name="Thomas B.C."/>
            <person name="Morowitz M.J."/>
            <person name="Banfield J.F."/>
        </authorList>
    </citation>
    <scope>NUCLEOTIDE SEQUENCE [LARGE SCALE GENOMIC DNA]</scope>
    <source>
        <strain evidence="1">S2_003_000_R2_14</strain>
    </source>
</reference>
<dbReference type="AlphaFoldDB" id="A0A2W5U221"/>
<accession>A0A2W5U221</accession>
<evidence type="ECO:0008006" key="3">
    <source>
        <dbReference type="Google" id="ProtNLM"/>
    </source>
</evidence>
<sequence length="167" mass="18095">MLRGVIILGLAMAATGCRGVLAGDRFSKDGLAYRVVVPDDGKGWRRVDFADNDLAWISNDSAHVIAVNATCTGHEDPPLDVLTKHLVIGFTDRDWIDQKAFTLDGRDALRSRVTAKLDGVPAAIELVVVKKNGCVHDFSYISPLGREAVHQPEFDALVAGFAQERAP</sequence>
<evidence type="ECO:0000313" key="2">
    <source>
        <dbReference type="Proteomes" id="UP000249061"/>
    </source>
</evidence>
<dbReference type="EMBL" id="QFQP01000002">
    <property type="protein sequence ID" value="PZR17595.1"/>
    <property type="molecule type" value="Genomic_DNA"/>
</dbReference>
<dbReference type="PROSITE" id="PS51257">
    <property type="entry name" value="PROKAR_LIPOPROTEIN"/>
    <property type="match status" value="1"/>
</dbReference>
<proteinExistence type="predicted"/>
<dbReference type="Proteomes" id="UP000249061">
    <property type="component" value="Unassembled WGS sequence"/>
</dbReference>
<organism evidence="1 2">
    <name type="scientific">Archangium gephyra</name>
    <dbReference type="NCBI Taxonomy" id="48"/>
    <lineage>
        <taxon>Bacteria</taxon>
        <taxon>Pseudomonadati</taxon>
        <taxon>Myxococcota</taxon>
        <taxon>Myxococcia</taxon>
        <taxon>Myxococcales</taxon>
        <taxon>Cystobacterineae</taxon>
        <taxon>Archangiaceae</taxon>
        <taxon>Archangium</taxon>
    </lineage>
</organism>
<protein>
    <recommendedName>
        <fullName evidence="3">Lipoprotein</fullName>
    </recommendedName>
</protein>
<gene>
    <name evidence="1" type="ORF">DI536_04585</name>
</gene>
<name>A0A2W5U221_9BACT</name>